<gene>
    <name evidence="1" type="ORF">LZY01_11750</name>
</gene>
<dbReference type="Pfam" id="PF02566">
    <property type="entry name" value="OsmC"/>
    <property type="match status" value="1"/>
</dbReference>
<dbReference type="SUPFAM" id="SSF82784">
    <property type="entry name" value="OsmC-like"/>
    <property type="match status" value="1"/>
</dbReference>
<protein>
    <recommendedName>
        <fullName evidence="3">OsmC family peroxiredoxin</fullName>
    </recommendedName>
</protein>
<evidence type="ECO:0008006" key="3">
    <source>
        <dbReference type="Google" id="ProtNLM"/>
    </source>
</evidence>
<dbReference type="InterPro" id="IPR036102">
    <property type="entry name" value="OsmC/Ohrsf"/>
</dbReference>
<evidence type="ECO:0000313" key="2">
    <source>
        <dbReference type="Proteomes" id="UP000321794"/>
    </source>
</evidence>
<keyword evidence="2" id="KW-1185">Reference proteome</keyword>
<organism evidence="1 2">
    <name type="scientific">Levilactobacillus zymae</name>
    <dbReference type="NCBI Taxonomy" id="267363"/>
    <lineage>
        <taxon>Bacteria</taxon>
        <taxon>Bacillati</taxon>
        <taxon>Bacillota</taxon>
        <taxon>Bacilli</taxon>
        <taxon>Lactobacillales</taxon>
        <taxon>Lactobacillaceae</taxon>
        <taxon>Levilactobacillus</taxon>
    </lineage>
</organism>
<dbReference type="InterPro" id="IPR015946">
    <property type="entry name" value="KH_dom-like_a/b"/>
</dbReference>
<proteinExistence type="predicted"/>
<dbReference type="InterPro" id="IPR003718">
    <property type="entry name" value="OsmC/Ohr_fam"/>
</dbReference>
<evidence type="ECO:0000313" key="1">
    <source>
        <dbReference type="EMBL" id="GEO72007.1"/>
    </source>
</evidence>
<sequence>MALETFKATVTSTATPDLYQASARNFMLNFSPNSTTAISPLEGILASLGACESIVMASFHKREKFSYRSVYFTLEGQEEDTDRPGLDRILVSVHYDTDETRQASHDFMEFAERTCPVMDNLTNAVPITRTEVTTETSSRETIES</sequence>
<dbReference type="Gene3D" id="3.30.300.20">
    <property type="match status" value="1"/>
</dbReference>
<dbReference type="EMBL" id="BJZK01000012">
    <property type="protein sequence ID" value="GEO72007.1"/>
    <property type="molecule type" value="Genomic_DNA"/>
</dbReference>
<dbReference type="Proteomes" id="UP000321794">
    <property type="component" value="Unassembled WGS sequence"/>
</dbReference>
<comment type="caution">
    <text evidence="1">The sequence shown here is derived from an EMBL/GenBank/DDBJ whole genome shotgun (WGS) entry which is preliminary data.</text>
</comment>
<accession>A0ABQ0WZY2</accession>
<reference evidence="1 2" key="1">
    <citation type="submission" date="2019-07" db="EMBL/GenBank/DDBJ databases">
        <title>Whole genome shotgun sequence of Lactobacillus zymae NBRC 107157.</title>
        <authorList>
            <person name="Hosoyama A."/>
            <person name="Uohara A."/>
            <person name="Ohji S."/>
            <person name="Ichikawa N."/>
        </authorList>
    </citation>
    <scope>NUCLEOTIDE SEQUENCE [LARGE SCALE GENOMIC DNA]</scope>
    <source>
        <strain evidence="1 2">NBRC 107157</strain>
    </source>
</reference>
<dbReference type="RefSeq" id="WP_057731906.1">
    <property type="nucleotide sequence ID" value="NZ_BJZK01000012.1"/>
</dbReference>
<name>A0ABQ0WZY2_9LACO</name>